<dbReference type="SUPFAM" id="SSF48317">
    <property type="entry name" value="Acid phosphatase/Vanadium-dependent haloperoxidase"/>
    <property type="match status" value="1"/>
</dbReference>
<dbReference type="RefSeq" id="WP_127187563.1">
    <property type="nucleotide sequence ID" value="NZ_RZNJ01000002.1"/>
</dbReference>
<name>A0A433XEX2_9HYPH</name>
<feature type="transmembrane region" description="Helical" evidence="1">
    <location>
        <begin position="64"/>
        <end position="83"/>
    </location>
</feature>
<dbReference type="InterPro" id="IPR036938">
    <property type="entry name" value="PAP2/HPO_sf"/>
</dbReference>
<dbReference type="Pfam" id="PF01569">
    <property type="entry name" value="PAP2"/>
    <property type="match status" value="1"/>
</dbReference>
<keyword evidence="1" id="KW-0812">Transmembrane</keyword>
<feature type="domain" description="Phosphatidic acid phosphatase type 2/haloperoxidase" evidence="2">
    <location>
        <begin position="99"/>
        <end position="211"/>
    </location>
</feature>
<accession>A0A433XEX2</accession>
<keyword evidence="1" id="KW-0472">Membrane</keyword>
<dbReference type="Proteomes" id="UP000281547">
    <property type="component" value="Unassembled WGS sequence"/>
</dbReference>
<dbReference type="Gene3D" id="1.20.144.10">
    <property type="entry name" value="Phosphatidic acid phosphatase type 2/haloperoxidase"/>
    <property type="match status" value="1"/>
</dbReference>
<dbReference type="SMART" id="SM00014">
    <property type="entry name" value="acidPPc"/>
    <property type="match status" value="1"/>
</dbReference>
<evidence type="ECO:0000313" key="3">
    <source>
        <dbReference type="EMBL" id="RUT32606.1"/>
    </source>
</evidence>
<dbReference type="OrthoDB" id="9780507at2"/>
<dbReference type="AlphaFoldDB" id="A0A433XEX2"/>
<dbReference type="InterPro" id="IPR000326">
    <property type="entry name" value="PAP2/HPO"/>
</dbReference>
<feature type="transmembrane region" description="Helical" evidence="1">
    <location>
        <begin position="196"/>
        <end position="214"/>
    </location>
</feature>
<organism evidence="3 4">
    <name type="scientific">Arsenicitalea aurantiaca</name>
    <dbReference type="NCBI Taxonomy" id="1783274"/>
    <lineage>
        <taxon>Bacteria</taxon>
        <taxon>Pseudomonadati</taxon>
        <taxon>Pseudomonadota</taxon>
        <taxon>Alphaproteobacteria</taxon>
        <taxon>Hyphomicrobiales</taxon>
        <taxon>Devosiaceae</taxon>
        <taxon>Arsenicitalea</taxon>
    </lineage>
</organism>
<gene>
    <name evidence="3" type="ORF">EMQ25_05500</name>
</gene>
<feature type="transmembrane region" description="Helical" evidence="1">
    <location>
        <begin position="20"/>
        <end position="44"/>
    </location>
</feature>
<dbReference type="EMBL" id="RZNJ01000002">
    <property type="protein sequence ID" value="RUT32606.1"/>
    <property type="molecule type" value="Genomic_DNA"/>
</dbReference>
<evidence type="ECO:0000313" key="4">
    <source>
        <dbReference type="Proteomes" id="UP000281547"/>
    </source>
</evidence>
<sequence>MIELTSPYPFGLSRRTWPLFLVGMIGALGLAMLVDVYLSTAAQASPVGILAFFEQLTDWGKSDWILIPALAMGVVSGLLALVIPKRTPKLALWQMTQVFGFMFIGVGLPGLVSAIMKRLIGRARPELLETAGPFQFQTSIFDYAYQSFPSGHATTIFALAMVIAFLSPRWLPWVMGFAFMVGISRIYVGAHYPSDVVGGLIVGILGAYLVRNAFASRGWLFRFHPDGQVAARPLAAVQRLVGRRR</sequence>
<comment type="caution">
    <text evidence="3">The sequence shown here is derived from an EMBL/GenBank/DDBJ whole genome shotgun (WGS) entry which is preliminary data.</text>
</comment>
<keyword evidence="4" id="KW-1185">Reference proteome</keyword>
<reference evidence="3 4" key="1">
    <citation type="journal article" date="2016" name="Int. J. Syst. Evol. Microbiol.">
        <title>Arsenicitalea aurantiaca gen. nov., sp. nov., a new member of the family Hyphomicrobiaceae, isolated from high-arsenic sediment.</title>
        <authorList>
            <person name="Mu Y."/>
            <person name="Zhou L."/>
            <person name="Zeng X.C."/>
            <person name="Liu L."/>
            <person name="Pan Y."/>
            <person name="Chen X."/>
            <person name="Wang J."/>
            <person name="Li S."/>
            <person name="Li W.J."/>
            <person name="Wang Y."/>
        </authorList>
    </citation>
    <scope>NUCLEOTIDE SEQUENCE [LARGE SCALE GENOMIC DNA]</scope>
    <source>
        <strain evidence="3 4">42-50</strain>
    </source>
</reference>
<proteinExistence type="predicted"/>
<evidence type="ECO:0000256" key="1">
    <source>
        <dbReference type="SAM" id="Phobius"/>
    </source>
</evidence>
<feature type="transmembrane region" description="Helical" evidence="1">
    <location>
        <begin position="95"/>
        <end position="116"/>
    </location>
</feature>
<keyword evidence="1" id="KW-1133">Transmembrane helix</keyword>
<evidence type="ECO:0000259" key="2">
    <source>
        <dbReference type="SMART" id="SM00014"/>
    </source>
</evidence>
<feature type="transmembrane region" description="Helical" evidence="1">
    <location>
        <begin position="143"/>
        <end position="166"/>
    </location>
</feature>
<feature type="transmembrane region" description="Helical" evidence="1">
    <location>
        <begin position="173"/>
        <end position="190"/>
    </location>
</feature>
<dbReference type="PANTHER" id="PTHR14969:SF13">
    <property type="entry name" value="AT30094P"/>
    <property type="match status" value="1"/>
</dbReference>
<dbReference type="PANTHER" id="PTHR14969">
    <property type="entry name" value="SPHINGOSINE-1-PHOSPHATE PHOSPHOHYDROLASE"/>
    <property type="match status" value="1"/>
</dbReference>
<protein>
    <submittedName>
        <fullName evidence="3">Phosphatase PAP2 family protein</fullName>
    </submittedName>
</protein>